<dbReference type="Proteomes" id="UP001164746">
    <property type="component" value="Chromosome 11"/>
</dbReference>
<proteinExistence type="predicted"/>
<evidence type="ECO:0000313" key="2">
    <source>
        <dbReference type="EMBL" id="WAR20356.1"/>
    </source>
</evidence>
<organism evidence="2 3">
    <name type="scientific">Mya arenaria</name>
    <name type="common">Soft-shell clam</name>
    <dbReference type="NCBI Taxonomy" id="6604"/>
    <lineage>
        <taxon>Eukaryota</taxon>
        <taxon>Metazoa</taxon>
        <taxon>Spiralia</taxon>
        <taxon>Lophotrochozoa</taxon>
        <taxon>Mollusca</taxon>
        <taxon>Bivalvia</taxon>
        <taxon>Autobranchia</taxon>
        <taxon>Heteroconchia</taxon>
        <taxon>Euheterodonta</taxon>
        <taxon>Imparidentia</taxon>
        <taxon>Neoheterodontei</taxon>
        <taxon>Myida</taxon>
        <taxon>Myoidea</taxon>
        <taxon>Myidae</taxon>
        <taxon>Mya</taxon>
    </lineage>
</organism>
<feature type="region of interest" description="Disordered" evidence="1">
    <location>
        <begin position="57"/>
        <end position="128"/>
    </location>
</feature>
<dbReference type="EMBL" id="CP111022">
    <property type="protein sequence ID" value="WAR20356.1"/>
    <property type="molecule type" value="Genomic_DNA"/>
</dbReference>
<sequence>MGNYYENEYDQYIMYLDVSNVYGWAMSQPLPTGYFRWEDPNDHCIFNGILNTYRRNLHSDYPKAPEKNYENETERREECRSRNIETNTEDLRQRREENDARRHLDAEELGPRRSSRLGRCQRDSILTT</sequence>
<accession>A0ABY7FHE9</accession>
<keyword evidence="3" id="KW-1185">Reference proteome</keyword>
<name>A0ABY7FHE9_MYAAR</name>
<evidence type="ECO:0008006" key="4">
    <source>
        <dbReference type="Google" id="ProtNLM"/>
    </source>
</evidence>
<gene>
    <name evidence="2" type="ORF">MAR_002194</name>
</gene>
<evidence type="ECO:0000256" key="1">
    <source>
        <dbReference type="SAM" id="MobiDB-lite"/>
    </source>
</evidence>
<evidence type="ECO:0000313" key="3">
    <source>
        <dbReference type="Proteomes" id="UP001164746"/>
    </source>
</evidence>
<reference evidence="2" key="1">
    <citation type="submission" date="2022-11" db="EMBL/GenBank/DDBJ databases">
        <title>Centuries of genome instability and evolution in soft-shell clam transmissible cancer (bioRxiv).</title>
        <authorList>
            <person name="Hart S.F.M."/>
            <person name="Yonemitsu M.A."/>
            <person name="Giersch R.M."/>
            <person name="Beal B.F."/>
            <person name="Arriagada G."/>
            <person name="Davis B.W."/>
            <person name="Ostrander E.A."/>
            <person name="Goff S.P."/>
            <person name="Metzger M.J."/>
        </authorList>
    </citation>
    <scope>NUCLEOTIDE SEQUENCE</scope>
    <source>
        <strain evidence="2">MELC-2E11</strain>
        <tissue evidence="2">Siphon/mantle</tissue>
    </source>
</reference>
<feature type="compositionally biased region" description="Basic and acidic residues" evidence="1">
    <location>
        <begin position="57"/>
        <end position="111"/>
    </location>
</feature>
<protein>
    <recommendedName>
        <fullName evidence="4">DNA-directed DNA polymerase</fullName>
    </recommendedName>
</protein>